<dbReference type="Pfam" id="PF20684">
    <property type="entry name" value="Fung_rhodopsin"/>
    <property type="match status" value="1"/>
</dbReference>
<evidence type="ECO:0000256" key="2">
    <source>
        <dbReference type="ARBA" id="ARBA00022692"/>
    </source>
</evidence>
<dbReference type="AlphaFoldDB" id="A0AAN9UWB1"/>
<dbReference type="GO" id="GO:0016020">
    <property type="term" value="C:membrane"/>
    <property type="evidence" value="ECO:0007669"/>
    <property type="project" value="UniProtKB-SubCell"/>
</dbReference>
<keyword evidence="3 6" id="KW-1133">Transmembrane helix</keyword>
<dbReference type="PANTHER" id="PTHR33048:SF96">
    <property type="entry name" value="INTEGRAL MEMBRANE PROTEIN"/>
    <property type="match status" value="1"/>
</dbReference>
<protein>
    <recommendedName>
        <fullName evidence="7">Rhodopsin domain-containing protein</fullName>
    </recommendedName>
</protein>
<feature type="transmembrane region" description="Helical" evidence="6">
    <location>
        <begin position="19"/>
        <end position="40"/>
    </location>
</feature>
<evidence type="ECO:0000313" key="8">
    <source>
        <dbReference type="EMBL" id="KAK7754497.1"/>
    </source>
</evidence>
<feature type="domain" description="Rhodopsin" evidence="7">
    <location>
        <begin position="11"/>
        <end position="139"/>
    </location>
</feature>
<name>A0AAN9UWB1_9PEZI</name>
<gene>
    <name evidence="8" type="ORF">SLS62_003517</name>
</gene>
<sequence length="141" mass="16470">MAEIENRGPEVFKYWFMCYIWYCLTMISSKISIGVFLLRLTVDQIHRWIIKIVMSLTVLTGIVFFFVTLLQCHPINYFWFKDQEGTCLPSEVIVSLTYLYSVFSVICDFTFAILPMFLIHGLQMDPRTKFALVPILCLACV</sequence>
<proteinExistence type="inferred from homology"/>
<organism evidence="8 9">
    <name type="scientific">Diatrype stigma</name>
    <dbReference type="NCBI Taxonomy" id="117547"/>
    <lineage>
        <taxon>Eukaryota</taxon>
        <taxon>Fungi</taxon>
        <taxon>Dikarya</taxon>
        <taxon>Ascomycota</taxon>
        <taxon>Pezizomycotina</taxon>
        <taxon>Sordariomycetes</taxon>
        <taxon>Xylariomycetidae</taxon>
        <taxon>Xylariales</taxon>
        <taxon>Diatrypaceae</taxon>
        <taxon>Diatrype</taxon>
    </lineage>
</organism>
<keyword evidence="9" id="KW-1185">Reference proteome</keyword>
<dbReference type="PANTHER" id="PTHR33048">
    <property type="entry name" value="PTH11-LIKE INTEGRAL MEMBRANE PROTEIN (AFU_ORTHOLOGUE AFUA_5G11245)"/>
    <property type="match status" value="1"/>
</dbReference>
<feature type="transmembrane region" description="Helical" evidence="6">
    <location>
        <begin position="98"/>
        <end position="119"/>
    </location>
</feature>
<keyword evidence="4 6" id="KW-0472">Membrane</keyword>
<evidence type="ECO:0000256" key="3">
    <source>
        <dbReference type="ARBA" id="ARBA00022989"/>
    </source>
</evidence>
<evidence type="ECO:0000313" key="9">
    <source>
        <dbReference type="Proteomes" id="UP001320420"/>
    </source>
</evidence>
<feature type="transmembrane region" description="Helical" evidence="6">
    <location>
        <begin position="52"/>
        <end position="70"/>
    </location>
</feature>
<dbReference type="Proteomes" id="UP001320420">
    <property type="component" value="Unassembled WGS sequence"/>
</dbReference>
<accession>A0AAN9UWB1</accession>
<evidence type="ECO:0000256" key="4">
    <source>
        <dbReference type="ARBA" id="ARBA00023136"/>
    </source>
</evidence>
<evidence type="ECO:0000259" key="7">
    <source>
        <dbReference type="Pfam" id="PF20684"/>
    </source>
</evidence>
<evidence type="ECO:0000256" key="6">
    <source>
        <dbReference type="SAM" id="Phobius"/>
    </source>
</evidence>
<evidence type="ECO:0000256" key="1">
    <source>
        <dbReference type="ARBA" id="ARBA00004141"/>
    </source>
</evidence>
<comment type="subcellular location">
    <subcellularLocation>
        <location evidence="1">Membrane</location>
        <topology evidence="1">Multi-pass membrane protein</topology>
    </subcellularLocation>
</comment>
<reference evidence="8 9" key="1">
    <citation type="submission" date="2024-02" db="EMBL/GenBank/DDBJ databases">
        <title>De novo assembly and annotation of 12 fungi associated with fruit tree decline syndrome in Ontario, Canada.</title>
        <authorList>
            <person name="Sulman M."/>
            <person name="Ellouze W."/>
            <person name="Ilyukhin E."/>
        </authorList>
    </citation>
    <scope>NUCLEOTIDE SEQUENCE [LARGE SCALE GENOMIC DNA]</scope>
    <source>
        <strain evidence="8 9">M11/M66-122</strain>
    </source>
</reference>
<comment type="caution">
    <text evidence="8">The sequence shown here is derived from an EMBL/GenBank/DDBJ whole genome shotgun (WGS) entry which is preliminary data.</text>
</comment>
<dbReference type="InterPro" id="IPR049326">
    <property type="entry name" value="Rhodopsin_dom_fungi"/>
</dbReference>
<evidence type="ECO:0000256" key="5">
    <source>
        <dbReference type="ARBA" id="ARBA00038359"/>
    </source>
</evidence>
<dbReference type="InterPro" id="IPR052337">
    <property type="entry name" value="SAT4-like"/>
</dbReference>
<dbReference type="EMBL" id="JAKJXP020000020">
    <property type="protein sequence ID" value="KAK7754497.1"/>
    <property type="molecule type" value="Genomic_DNA"/>
</dbReference>
<comment type="similarity">
    <text evidence="5">Belongs to the SAT4 family.</text>
</comment>
<keyword evidence="2 6" id="KW-0812">Transmembrane</keyword>